<protein>
    <submittedName>
        <fullName evidence="1">Uncharacterized protein</fullName>
    </submittedName>
</protein>
<sequence>MVNSQLNMSQQCAQVAKKANNSVVCIKNRLTREVISPLYSALVRTHLKYCVQFWAPHYKRDIEVLDRKGNETLVKGLEQKSYEEQLRELGLFSLEKRRLRGDPVALYNYLKGGCNEVGVSLFSHVTSDRTRGNGLKLCQGRFRLDIRKNFFTKITSLPSIATGCPGKWLSHHPWRYLKDVWMRCLGTWCSGGLGSVRFMVGLDDLKGEVQSPALGRNIPMHQYMLGATQLEGRLTEWDLGICTGEAALVSPHLRTVSSAGLLSRKEMDILERVQQRATRMTKGLEHLSYEVRLRELGLFSLEKRKLRGDLINGGCEEDGPRLFSVVLSDRKKGNGYKLKHRRFCLKNREHFFIVRVTEHWNRLPREVVVSPSLEIFNSCLDMILGNRL</sequence>
<dbReference type="AlphaFoldDB" id="A0AAN7RTI8"/>
<evidence type="ECO:0000313" key="1">
    <source>
        <dbReference type="EMBL" id="KAK4808486.1"/>
    </source>
</evidence>
<comment type="caution">
    <text evidence="1">The sequence shown here is derived from an EMBL/GenBank/DDBJ whole genome shotgun (WGS) entry which is preliminary data.</text>
</comment>
<dbReference type="Proteomes" id="UP001333110">
    <property type="component" value="Unassembled WGS sequence"/>
</dbReference>
<name>A0AAN7RTI8_MYCAM</name>
<proteinExistence type="predicted"/>
<reference evidence="1 2" key="1">
    <citation type="journal article" date="2023" name="J. Hered.">
        <title>Chromosome-level genome of the wood stork (Mycteria americana) provides insight into avian chromosome evolution.</title>
        <authorList>
            <person name="Flamio R. Jr."/>
            <person name="Ramstad K.M."/>
        </authorList>
    </citation>
    <scope>NUCLEOTIDE SEQUENCE [LARGE SCALE GENOMIC DNA]</scope>
    <source>
        <strain evidence="1">JAX WOST 10</strain>
    </source>
</reference>
<dbReference type="PANTHER" id="PTHR33332">
    <property type="entry name" value="REVERSE TRANSCRIPTASE DOMAIN-CONTAINING PROTEIN"/>
    <property type="match status" value="1"/>
</dbReference>
<accession>A0AAN7RTI8</accession>
<organism evidence="1 2">
    <name type="scientific">Mycteria americana</name>
    <name type="common">Wood stork</name>
    <dbReference type="NCBI Taxonomy" id="33587"/>
    <lineage>
        <taxon>Eukaryota</taxon>
        <taxon>Metazoa</taxon>
        <taxon>Chordata</taxon>
        <taxon>Craniata</taxon>
        <taxon>Vertebrata</taxon>
        <taxon>Euteleostomi</taxon>
        <taxon>Archelosauria</taxon>
        <taxon>Archosauria</taxon>
        <taxon>Dinosauria</taxon>
        <taxon>Saurischia</taxon>
        <taxon>Theropoda</taxon>
        <taxon>Coelurosauria</taxon>
        <taxon>Aves</taxon>
        <taxon>Neognathae</taxon>
        <taxon>Neoaves</taxon>
        <taxon>Aequornithes</taxon>
        <taxon>Ciconiiformes</taxon>
        <taxon>Ciconiidae</taxon>
        <taxon>Mycteria</taxon>
    </lineage>
</organism>
<dbReference type="EMBL" id="JAUNZN010000024">
    <property type="protein sequence ID" value="KAK4808486.1"/>
    <property type="molecule type" value="Genomic_DNA"/>
</dbReference>
<evidence type="ECO:0000313" key="2">
    <source>
        <dbReference type="Proteomes" id="UP001333110"/>
    </source>
</evidence>
<gene>
    <name evidence="1" type="ORF">QYF61_005803</name>
</gene>
<keyword evidence="2" id="KW-1185">Reference proteome</keyword>